<sequence>MAGRPCRCACPPPAGRAAPPAARLGPAVPARSAAPSPLEHLVSPLAFPATSSPDPCAKETVLNAIRENRKRAVEEEEEEDQTFGNDQESKRRRHDSSGSGQSAFEPLVANGAPASLIPKPGSLKRGLISQCPDECSNKRSRTSSMSSLNNTYAGGIPSSIRNAIASSYSSSRGLTQLWKRSGVSMSPLSSPASSRPQTPEWPLKKAREEESHRSNASTPVKSDKELQTEKVMESPVWKKQNSLSPPSALGSSGKRKRKIPLLSSLRGDQLVLGWGHTDLPALRKEAPSLAKWEVTLSPAPMSGGLFVVVLPAAGPGNGLGKACRALSATPGPTSVGDWSSAPPPPQLGYSITSEDLDAEKKAVLQWFNSVLEDKADAVPSTTSAMMPVSKPLVFAVTSPGPMPASTAPAPASSSLLDSLKKMQSSQAVSTAPDSTGIAAVSQPPPSAAQPPAPAVSLESSSLPSISADTKPVPVLSTPGPSAPPALAVQPPSSLAPAVFTELGQTPSKPPSFPKPSILFGMVNTAPASQPARTAATAVPTMATAAPTASTAVPTTATAMPTTTPIFKPIFGAVPKSENAVVCTAVTSITATTSASSGPVSASSASSVFKPIFGSITAASSSVKVSPFAFKPAAQPASEPPAASTATLAGFTGLPSVIFTTAATTATTQSSSTDAAIKPVFSFGLNPPGSTGPAPSMTVTAATSTSTTQPLLFGGLASSTPSTEASFATSGPVFQFGKPPPATATATTSVPGGPAFGQVPTNSTAATTTVGFSIFGSTTLTSSAPATTAQAPLTFGSSVSAFGSFSASTKPPPPYTSTGSQLTFSTGAAESQVPASKPAAGPISFTPPFSFGAPSAQSVAQPAFGSGAQPAFGTTSAQGSFGTSSTQAAFGTTTSVFSFGTATSTTSSFGATTQTTSSSTSATVFGTTPSPFTFGATTQPGPSTSAFGMGTPGLSTGSPAVAFSFGAGQSGAAPAATPFGSSLPQRAPVPTFGQGTPVPGAVGSGSSTLSFRTPSTPASSFGGVGTSFGSSTPTFSIGAGSKMGTRQRLQARRQHTRKK</sequence>
<dbReference type="Pfam" id="PF15229">
    <property type="entry name" value="POM121"/>
    <property type="match status" value="2"/>
</dbReference>
<reference evidence="3" key="3">
    <citation type="submission" date="2022-01" db="EMBL/GenBank/DDBJ databases">
        <authorList>
            <person name="Rubenstein D.R."/>
        </authorList>
    </citation>
    <scope>NUCLEOTIDE SEQUENCE</scope>
    <source>
        <strain evidence="3">SS15</strain>
        <tissue evidence="3">Liver</tissue>
    </source>
</reference>
<feature type="compositionally biased region" description="Basic and acidic residues" evidence="1">
    <location>
        <begin position="221"/>
        <end position="232"/>
    </location>
</feature>
<evidence type="ECO:0000313" key="2">
    <source>
        <dbReference type="EMBL" id="KAG0119343.1"/>
    </source>
</evidence>
<protein>
    <recommendedName>
        <fullName evidence="5">Nuclear envelope pore membrane protein POM 121C</fullName>
    </recommendedName>
</protein>
<feature type="compositionally biased region" description="Low complexity" evidence="1">
    <location>
        <begin position="242"/>
        <end position="252"/>
    </location>
</feature>
<dbReference type="AlphaFoldDB" id="A0A835TVP1"/>
<feature type="compositionally biased region" description="Polar residues" evidence="1">
    <location>
        <begin position="815"/>
        <end position="828"/>
    </location>
</feature>
<dbReference type="OrthoDB" id="6510268at2759"/>
<feature type="region of interest" description="Disordered" evidence="1">
    <location>
        <begin position="68"/>
        <end position="156"/>
    </location>
</feature>
<comment type="caution">
    <text evidence="2">The sequence shown here is derived from an EMBL/GenBank/DDBJ whole genome shotgun (WGS) entry which is preliminary data.</text>
</comment>
<feature type="compositionally biased region" description="Basic residues" evidence="1">
    <location>
        <begin position="1048"/>
        <end position="1058"/>
    </location>
</feature>
<dbReference type="GO" id="GO:0017056">
    <property type="term" value="F:structural constituent of nuclear pore"/>
    <property type="evidence" value="ECO:0007669"/>
    <property type="project" value="TreeGrafter"/>
</dbReference>
<feature type="region of interest" description="Disordered" evidence="1">
    <location>
        <begin position="181"/>
        <end position="256"/>
    </location>
</feature>
<dbReference type="PANTHER" id="PTHR23193">
    <property type="entry name" value="NUCLEAR PORE COMPLEX PROTEIN NUP"/>
    <property type="match status" value="1"/>
</dbReference>
<proteinExistence type="predicted"/>
<feature type="region of interest" description="Disordered" evidence="1">
    <location>
        <begin position="401"/>
        <end position="490"/>
    </location>
</feature>
<feature type="compositionally biased region" description="Low complexity" evidence="1">
    <location>
        <begin position="15"/>
        <end position="36"/>
    </location>
</feature>
<dbReference type="Proteomes" id="UP000618051">
    <property type="component" value="Unassembled WGS sequence"/>
</dbReference>
<dbReference type="EMBL" id="JADDUC010000089">
    <property type="protein sequence ID" value="KAG0119343.1"/>
    <property type="molecule type" value="Genomic_DNA"/>
</dbReference>
<feature type="compositionally biased region" description="Low complexity" evidence="1">
    <location>
        <begin position="454"/>
        <end position="467"/>
    </location>
</feature>
<reference evidence="2" key="1">
    <citation type="submission" date="2020-10" db="EMBL/GenBank/DDBJ databases">
        <title>Feather gene expression reveals the developmental basis of iridescence in African starlings.</title>
        <authorList>
            <person name="Rubenstein D.R."/>
        </authorList>
    </citation>
    <scope>NUCLEOTIDE SEQUENCE</scope>
    <source>
        <strain evidence="2">SS15</strain>
        <tissue evidence="2">Liver</tissue>
    </source>
</reference>
<evidence type="ECO:0000313" key="4">
    <source>
        <dbReference type="Proteomes" id="UP000618051"/>
    </source>
</evidence>
<reference evidence="3 4" key="2">
    <citation type="journal article" date="2021" name="J. Hered.">
        <title>Feather Gene Expression Elucidates the Developmental Basis of Plumage Iridescence in African Starlings.</title>
        <authorList>
            <person name="Rubenstein D.R."/>
            <person name="Corvelo A."/>
            <person name="MacManes M.D."/>
            <person name="Maia R."/>
            <person name="Narzisi G."/>
            <person name="Rousaki A."/>
            <person name="Vandenabeele P."/>
            <person name="Shawkey M.D."/>
            <person name="Solomon J."/>
        </authorList>
    </citation>
    <scope>NUCLEOTIDE SEQUENCE [LARGE SCALE GENOMIC DNA]</scope>
    <source>
        <strain evidence="3">SS15</strain>
    </source>
</reference>
<feature type="compositionally biased region" description="Polar residues" evidence="1">
    <location>
        <begin position="421"/>
        <end position="433"/>
    </location>
</feature>
<feature type="region of interest" description="Disordered" evidence="1">
    <location>
        <begin position="805"/>
        <end position="840"/>
    </location>
</feature>
<dbReference type="GO" id="GO:0006405">
    <property type="term" value="P:RNA export from nucleus"/>
    <property type="evidence" value="ECO:0007669"/>
    <property type="project" value="TreeGrafter"/>
</dbReference>
<feature type="region of interest" description="Disordered" evidence="1">
    <location>
        <begin position="11"/>
        <end position="36"/>
    </location>
</feature>
<feature type="compositionally biased region" description="Basic and acidic residues" evidence="1">
    <location>
        <begin position="202"/>
        <end position="213"/>
    </location>
</feature>
<gene>
    <name evidence="3" type="ORF">IHE44_0007624</name>
    <name evidence="2" type="ORF">IHE44_014463</name>
</gene>
<dbReference type="EMBL" id="JADDUC020000024">
    <property type="protein sequence ID" value="KAI1231978.1"/>
    <property type="molecule type" value="Genomic_DNA"/>
</dbReference>
<organism evidence="2">
    <name type="scientific">Lamprotornis superbus</name>
    <dbReference type="NCBI Taxonomy" id="245042"/>
    <lineage>
        <taxon>Eukaryota</taxon>
        <taxon>Metazoa</taxon>
        <taxon>Chordata</taxon>
        <taxon>Craniata</taxon>
        <taxon>Vertebrata</taxon>
        <taxon>Euteleostomi</taxon>
        <taxon>Archelosauria</taxon>
        <taxon>Archosauria</taxon>
        <taxon>Dinosauria</taxon>
        <taxon>Saurischia</taxon>
        <taxon>Theropoda</taxon>
        <taxon>Coelurosauria</taxon>
        <taxon>Aves</taxon>
        <taxon>Neognathae</taxon>
        <taxon>Neoaves</taxon>
        <taxon>Telluraves</taxon>
        <taxon>Australaves</taxon>
        <taxon>Passeriformes</taxon>
        <taxon>Sturnidae</taxon>
        <taxon>Lamprotornis</taxon>
    </lineage>
</organism>
<feature type="region of interest" description="Disordered" evidence="1">
    <location>
        <begin position="1019"/>
        <end position="1058"/>
    </location>
</feature>
<feature type="compositionally biased region" description="Pro residues" evidence="1">
    <location>
        <begin position="442"/>
        <end position="453"/>
    </location>
</feature>
<dbReference type="GO" id="GO:0006606">
    <property type="term" value="P:protein import into nucleus"/>
    <property type="evidence" value="ECO:0007669"/>
    <property type="project" value="TreeGrafter"/>
</dbReference>
<feature type="compositionally biased region" description="Low complexity" evidence="1">
    <location>
        <begin position="181"/>
        <end position="196"/>
    </location>
</feature>
<feature type="compositionally biased region" description="Low complexity" evidence="1">
    <location>
        <begin position="142"/>
        <end position="151"/>
    </location>
</feature>
<dbReference type="GO" id="GO:0008139">
    <property type="term" value="F:nuclear localization sequence binding"/>
    <property type="evidence" value="ECO:0007669"/>
    <property type="project" value="TreeGrafter"/>
</dbReference>
<accession>A0A835TVP1</accession>
<evidence type="ECO:0000313" key="3">
    <source>
        <dbReference type="EMBL" id="KAI1231978.1"/>
    </source>
</evidence>
<evidence type="ECO:0000256" key="1">
    <source>
        <dbReference type="SAM" id="MobiDB-lite"/>
    </source>
</evidence>
<keyword evidence="4" id="KW-1185">Reference proteome</keyword>
<name>A0A835TVP1_9PASS</name>
<evidence type="ECO:0008006" key="5">
    <source>
        <dbReference type="Google" id="ProtNLM"/>
    </source>
</evidence>
<feature type="compositionally biased region" description="Low complexity" evidence="1">
    <location>
        <begin position="403"/>
        <end position="414"/>
    </location>
</feature>
<dbReference type="InterPro" id="IPR026054">
    <property type="entry name" value="Nucleoporin"/>
</dbReference>
<dbReference type="PANTHER" id="PTHR23193:SF5">
    <property type="entry name" value="NUCLEAR ENVELOPE PORE MEMBRANE PROTEIN POM 121C-RELATED"/>
    <property type="match status" value="1"/>
</dbReference>
<dbReference type="GO" id="GO:0005643">
    <property type="term" value="C:nuclear pore"/>
    <property type="evidence" value="ECO:0007669"/>
    <property type="project" value="TreeGrafter"/>
</dbReference>
<feature type="compositionally biased region" description="Low complexity" evidence="1">
    <location>
        <begin position="1026"/>
        <end position="1037"/>
    </location>
</feature>